<dbReference type="AlphaFoldDB" id="A0A7D4UKA2"/>
<protein>
    <submittedName>
        <fullName evidence="2">Uncharacterized protein</fullName>
    </submittedName>
</protein>
<organism evidence="2 3">
    <name type="scientific">Microbacterium hominis</name>
    <dbReference type="NCBI Taxonomy" id="162426"/>
    <lineage>
        <taxon>Bacteria</taxon>
        <taxon>Bacillati</taxon>
        <taxon>Actinomycetota</taxon>
        <taxon>Actinomycetes</taxon>
        <taxon>Micrococcales</taxon>
        <taxon>Microbacteriaceae</taxon>
        <taxon>Microbacterium</taxon>
    </lineage>
</organism>
<proteinExistence type="predicted"/>
<feature type="transmembrane region" description="Helical" evidence="1">
    <location>
        <begin position="29"/>
        <end position="55"/>
    </location>
</feature>
<keyword evidence="1" id="KW-1133">Transmembrane helix</keyword>
<dbReference type="EMBL" id="CP054038">
    <property type="protein sequence ID" value="QKJ20527.1"/>
    <property type="molecule type" value="Genomic_DNA"/>
</dbReference>
<evidence type="ECO:0000313" key="3">
    <source>
        <dbReference type="Proteomes" id="UP000502498"/>
    </source>
</evidence>
<feature type="transmembrane region" description="Helical" evidence="1">
    <location>
        <begin position="67"/>
        <end position="89"/>
    </location>
</feature>
<dbReference type="RefSeq" id="WP_172990952.1">
    <property type="nucleotide sequence ID" value="NZ_CP054038.1"/>
</dbReference>
<evidence type="ECO:0000256" key="1">
    <source>
        <dbReference type="SAM" id="Phobius"/>
    </source>
</evidence>
<keyword evidence="1" id="KW-0812">Transmembrane</keyword>
<dbReference type="Proteomes" id="UP000502498">
    <property type="component" value="Chromosome"/>
</dbReference>
<feature type="transmembrane region" description="Helical" evidence="1">
    <location>
        <begin position="95"/>
        <end position="117"/>
    </location>
</feature>
<gene>
    <name evidence="2" type="ORF">HQM25_14975</name>
</gene>
<accession>A0A7D4UKA2</accession>
<sequence>MGRVRRRRSLLAGVVLVEAAITGTWSDVWVAFIAGCAALAVTVAICAFSSTFNAFDQSRALSSRGRAIGGVLIAILLAYAVVIGCAYAWTALDAVAPLAAIAGVSLVIAVVVAIIAIRIAGGALDRNPDALLARFATS</sequence>
<name>A0A7D4UKA2_9MICO</name>
<keyword evidence="1" id="KW-0472">Membrane</keyword>
<evidence type="ECO:0000313" key="2">
    <source>
        <dbReference type="EMBL" id="QKJ20527.1"/>
    </source>
</evidence>
<reference evidence="2 3" key="1">
    <citation type="submission" date="2020-05" db="EMBL/GenBank/DDBJ databases">
        <title>Strain PA2F3 complete genome.</title>
        <authorList>
            <person name="Kim Y.-S."/>
            <person name="Kim S.-J."/>
            <person name="Jung H.-k."/>
            <person name="Kim S.-E."/>
            <person name="Kim K.-H."/>
        </authorList>
    </citation>
    <scope>NUCLEOTIDE SEQUENCE [LARGE SCALE GENOMIC DNA]</scope>
    <source>
        <strain evidence="2 3">PA2F3</strain>
    </source>
</reference>